<feature type="compositionally biased region" description="Basic and acidic residues" evidence="1">
    <location>
        <begin position="311"/>
        <end position="321"/>
    </location>
</feature>
<feature type="signal peptide" evidence="2">
    <location>
        <begin position="1"/>
        <end position="35"/>
    </location>
</feature>
<keyword evidence="2" id="KW-0732">Signal</keyword>
<feature type="compositionally biased region" description="Polar residues" evidence="1">
    <location>
        <begin position="293"/>
        <end position="308"/>
    </location>
</feature>
<accession>A0A0D3EM13</accession>
<dbReference type="Proteomes" id="UP000026960">
    <property type="component" value="Chromosome 1"/>
</dbReference>
<proteinExistence type="predicted"/>
<keyword evidence="4" id="KW-1185">Reference proteome</keyword>
<feature type="chain" id="PRO_5002260911" evidence="2">
    <location>
        <begin position="36"/>
        <end position="321"/>
    </location>
</feature>
<reference evidence="3" key="2">
    <citation type="submission" date="2015-03" db="UniProtKB">
        <authorList>
            <consortium name="EnsemblPlants"/>
        </authorList>
    </citation>
    <scope>IDENTIFICATION</scope>
</reference>
<evidence type="ECO:0000313" key="3">
    <source>
        <dbReference type="EnsemblPlants" id="OBART01G10190.4"/>
    </source>
</evidence>
<dbReference type="AlphaFoldDB" id="A0A0D3EM13"/>
<dbReference type="PANTHER" id="PTHR35752">
    <property type="entry name" value="G-PROTEIN COUPLED RECEPTOR"/>
    <property type="match status" value="1"/>
</dbReference>
<evidence type="ECO:0000256" key="1">
    <source>
        <dbReference type="SAM" id="MobiDB-lite"/>
    </source>
</evidence>
<evidence type="ECO:0000313" key="4">
    <source>
        <dbReference type="Proteomes" id="UP000026960"/>
    </source>
</evidence>
<organism evidence="3">
    <name type="scientific">Oryza barthii</name>
    <dbReference type="NCBI Taxonomy" id="65489"/>
    <lineage>
        <taxon>Eukaryota</taxon>
        <taxon>Viridiplantae</taxon>
        <taxon>Streptophyta</taxon>
        <taxon>Embryophyta</taxon>
        <taxon>Tracheophyta</taxon>
        <taxon>Spermatophyta</taxon>
        <taxon>Magnoliopsida</taxon>
        <taxon>Liliopsida</taxon>
        <taxon>Poales</taxon>
        <taxon>Poaceae</taxon>
        <taxon>BOP clade</taxon>
        <taxon>Oryzoideae</taxon>
        <taxon>Oryzeae</taxon>
        <taxon>Oryzinae</taxon>
        <taxon>Oryza</taxon>
    </lineage>
</organism>
<dbReference type="Gramene" id="OBART01G10190.4">
    <property type="protein sequence ID" value="OBART01G10190.4"/>
    <property type="gene ID" value="OBART01G10190"/>
</dbReference>
<sequence length="321" mass="35324">MLAGWETLASCPASVIHSLIKVLLVVTFMQWPATAIVVVPNSNCFTFDNDSRLVDFADLIGKNFEYNEKGSVPSDLVVQFCKDVQRRSQAGYTDFGRFISSRSFITGSQPIDFIQTFQYGDLVHCETTFEKMGRTSQVYNGLTQLGFEQSHHEFSFQGEQSHVSLYLSAVFSLSGLVGKPSLKVNPVKGLDVTLTGSGTNGAMPTTLSPTILNVIWRCEIARSSPYEVNILIPVEGYDPIEFTLTKECGFIYKTRVQHQSGLYALPGMTILSAFLDAVGGPSYMRADDHGGNHASQASWERMPGTSQAAEHGTKDRRYGSL</sequence>
<dbReference type="PANTHER" id="PTHR35752:SF1">
    <property type="entry name" value="G-PROTEIN COUPLED RECEPTOR"/>
    <property type="match status" value="1"/>
</dbReference>
<evidence type="ECO:0000256" key="2">
    <source>
        <dbReference type="SAM" id="SignalP"/>
    </source>
</evidence>
<protein>
    <submittedName>
        <fullName evidence="3">Uncharacterized protein</fullName>
    </submittedName>
</protein>
<reference evidence="3" key="1">
    <citation type="journal article" date="2009" name="Rice">
        <title>De Novo Next Generation Sequencing of Plant Genomes.</title>
        <authorList>
            <person name="Rounsley S."/>
            <person name="Marri P.R."/>
            <person name="Yu Y."/>
            <person name="He R."/>
            <person name="Sisneros N."/>
            <person name="Goicoechea J.L."/>
            <person name="Lee S.J."/>
            <person name="Angelova A."/>
            <person name="Kudrna D."/>
            <person name="Luo M."/>
            <person name="Affourtit J."/>
            <person name="Desany B."/>
            <person name="Knight J."/>
            <person name="Niazi F."/>
            <person name="Egholm M."/>
            <person name="Wing R.A."/>
        </authorList>
    </citation>
    <scope>NUCLEOTIDE SEQUENCE [LARGE SCALE GENOMIC DNA]</scope>
    <source>
        <strain evidence="3">cv. IRGC 105608</strain>
    </source>
</reference>
<name>A0A0D3EM13_9ORYZ</name>
<feature type="region of interest" description="Disordered" evidence="1">
    <location>
        <begin position="286"/>
        <end position="321"/>
    </location>
</feature>
<dbReference type="EnsemblPlants" id="OBART01G10190.4">
    <property type="protein sequence ID" value="OBART01G10190.4"/>
    <property type="gene ID" value="OBART01G10190"/>
</dbReference>